<sequence length="425" mass="47131">MLSDTPADPRIAQLRRRKQIAAALLVFATAVLLAAHLTQQHIHHWSLALLEAMAEAALVGGLADWFAVVALFRHPLGQRWIPHTAIIPTRKDAIGESLADFVCNHFLGREQVAHKLRELDIGTALARKLADPATARRVARAVTRALPRLLGVLSDEKLHRFVHDLARDKLRSVDLSGLAALGLDRLTADGRHQALVTDVLRVIAEKLESPEIQEEVKTRVGRQLGRVVSWLGVDSYATGKLISGGIELVQEMAADPDHEVRRYVDAQVHALIARLRTDEKLRHDIEDFRDGLLQQEAFGDYLRGLLNETIAWVEADAAREDSAMAAKMEGALREIGGRLLEDAAMRDWISATVRGAVEPMIDEHRDAIRTFIVERIHRWSAEEMTREMELSVGSDLQFIRYNGTAVGALIGGLIFAVLRLSSLLG</sequence>
<proteinExistence type="predicted"/>
<organism evidence="2 3">
    <name type="scientific">Cognatilysobacter lacus</name>
    <dbReference type="NCBI Taxonomy" id="1643323"/>
    <lineage>
        <taxon>Bacteria</taxon>
        <taxon>Pseudomonadati</taxon>
        <taxon>Pseudomonadota</taxon>
        <taxon>Gammaproteobacteria</taxon>
        <taxon>Lysobacterales</taxon>
        <taxon>Lysobacteraceae</taxon>
        <taxon>Cognatilysobacter</taxon>
    </lineage>
</organism>
<dbReference type="PANTHER" id="PTHR38442:SF1">
    <property type="entry name" value="INNER MEMBRANE PROTEIN"/>
    <property type="match status" value="1"/>
</dbReference>
<dbReference type="PANTHER" id="PTHR38442">
    <property type="entry name" value="INNER MEMBRANE PROTEIN-RELATED"/>
    <property type="match status" value="1"/>
</dbReference>
<keyword evidence="1" id="KW-0472">Membrane</keyword>
<evidence type="ECO:0000313" key="3">
    <source>
        <dbReference type="Proteomes" id="UP000323164"/>
    </source>
</evidence>
<feature type="transmembrane region" description="Helical" evidence="1">
    <location>
        <begin position="398"/>
        <end position="418"/>
    </location>
</feature>
<keyword evidence="1" id="KW-0812">Transmembrane</keyword>
<evidence type="ECO:0000313" key="2">
    <source>
        <dbReference type="EMBL" id="TZF90679.1"/>
    </source>
</evidence>
<dbReference type="InterPro" id="IPR007383">
    <property type="entry name" value="DUF445"/>
</dbReference>
<gene>
    <name evidence="2" type="ORF">FW784_04310</name>
</gene>
<dbReference type="Proteomes" id="UP000323164">
    <property type="component" value="Unassembled WGS sequence"/>
</dbReference>
<accession>A0A5D8Z7B6</accession>
<comment type="caution">
    <text evidence="2">The sequence shown here is derived from an EMBL/GenBank/DDBJ whole genome shotgun (WGS) entry which is preliminary data.</text>
</comment>
<feature type="transmembrane region" description="Helical" evidence="1">
    <location>
        <begin position="20"/>
        <end position="39"/>
    </location>
</feature>
<protein>
    <submittedName>
        <fullName evidence="2">DUF445 domain-containing protein</fullName>
    </submittedName>
</protein>
<evidence type="ECO:0000256" key="1">
    <source>
        <dbReference type="SAM" id="Phobius"/>
    </source>
</evidence>
<keyword evidence="3" id="KW-1185">Reference proteome</keyword>
<dbReference type="Pfam" id="PF04286">
    <property type="entry name" value="DUF445"/>
    <property type="match status" value="1"/>
</dbReference>
<keyword evidence="1" id="KW-1133">Transmembrane helix</keyword>
<name>A0A5D8Z7B6_9GAMM</name>
<dbReference type="AlphaFoldDB" id="A0A5D8Z7B6"/>
<dbReference type="GO" id="GO:0005886">
    <property type="term" value="C:plasma membrane"/>
    <property type="evidence" value="ECO:0007669"/>
    <property type="project" value="TreeGrafter"/>
</dbReference>
<feature type="transmembrane region" description="Helical" evidence="1">
    <location>
        <begin position="45"/>
        <end position="72"/>
    </location>
</feature>
<reference evidence="2 3" key="1">
    <citation type="submission" date="2019-08" db="EMBL/GenBank/DDBJ databases">
        <title>Draft genome sequence of Lysobacter sp. UKS-15.</title>
        <authorList>
            <person name="Im W.-T."/>
        </authorList>
    </citation>
    <scope>NUCLEOTIDE SEQUENCE [LARGE SCALE GENOMIC DNA]</scope>
    <source>
        <strain evidence="2 3">UKS-15</strain>
    </source>
</reference>
<dbReference type="EMBL" id="VTRV01000030">
    <property type="protein sequence ID" value="TZF90679.1"/>
    <property type="molecule type" value="Genomic_DNA"/>
</dbReference>